<evidence type="ECO:0000313" key="3">
    <source>
        <dbReference type="Proteomes" id="UP000824232"/>
    </source>
</evidence>
<dbReference type="EMBL" id="DVHC01000038">
    <property type="protein sequence ID" value="HIR59152.1"/>
    <property type="molecule type" value="Genomic_DNA"/>
</dbReference>
<dbReference type="Proteomes" id="UP000824232">
    <property type="component" value="Unassembled WGS sequence"/>
</dbReference>
<organism evidence="2 3">
    <name type="scientific">Candidatus Onthousia excrementipullorum</name>
    <dbReference type="NCBI Taxonomy" id="2840884"/>
    <lineage>
        <taxon>Bacteria</taxon>
        <taxon>Bacillati</taxon>
        <taxon>Bacillota</taxon>
        <taxon>Bacilli</taxon>
        <taxon>Candidatus Onthousia</taxon>
    </lineage>
</organism>
<comment type="caution">
    <text evidence="2">The sequence shown here is derived from an EMBL/GenBank/DDBJ whole genome shotgun (WGS) entry which is preliminary data.</text>
</comment>
<dbReference type="AlphaFoldDB" id="A0A9D1J344"/>
<gene>
    <name evidence="2" type="ORF">IAB38_03795</name>
</gene>
<sequence length="320" mass="37103">MKKIIILLIVLLIFLGYTPYNELNSLAVVDTLGIEFTDNKYYLYLNVINDDNKVYKVTGDSLGEVFLKARNIDNKKTYYKHLEVVIFNTNTLNDNTLNFFKDEFTSIDYLVLATSDNLSDLFNKYHKRSDYKSFIRKEKESSASIINTTFKEVLSSSLDDVKDSFLPLISYKDNLISKGVYIPSKDITLDNGMARANYLLNGKIDTFNTKIDLDNKSYEVVLYDLKASTKYKDNTIKIKITGNIDSPDSNDLTKLKKKASKMLENNIKELLNSEKNNKYNISNTINHIYLRKRKLDYNTYKNTNINIDINLLEKEKNNYD</sequence>
<reference evidence="2" key="1">
    <citation type="submission" date="2020-10" db="EMBL/GenBank/DDBJ databases">
        <authorList>
            <person name="Gilroy R."/>
        </authorList>
    </citation>
    <scope>NUCLEOTIDE SEQUENCE</scope>
    <source>
        <strain evidence="2">CHK184-20233</strain>
    </source>
</reference>
<dbReference type="Pfam" id="PF25198">
    <property type="entry name" value="Spore_GerAC_N"/>
    <property type="match status" value="1"/>
</dbReference>
<reference evidence="2" key="2">
    <citation type="journal article" date="2021" name="PeerJ">
        <title>Extensive microbial diversity within the chicken gut microbiome revealed by metagenomics and culture.</title>
        <authorList>
            <person name="Gilroy R."/>
            <person name="Ravi A."/>
            <person name="Getino M."/>
            <person name="Pursley I."/>
            <person name="Horton D.L."/>
            <person name="Alikhan N.F."/>
            <person name="Baker D."/>
            <person name="Gharbi K."/>
            <person name="Hall N."/>
            <person name="Watson M."/>
            <person name="Adriaenssens E.M."/>
            <person name="Foster-Nyarko E."/>
            <person name="Jarju S."/>
            <person name="Secka A."/>
            <person name="Antonio M."/>
            <person name="Oren A."/>
            <person name="Chaudhuri R.R."/>
            <person name="La Ragione R."/>
            <person name="Hildebrand F."/>
            <person name="Pallen M.J."/>
        </authorList>
    </citation>
    <scope>NUCLEOTIDE SEQUENCE</scope>
    <source>
        <strain evidence="2">CHK184-20233</strain>
    </source>
</reference>
<dbReference type="InterPro" id="IPR057336">
    <property type="entry name" value="GerAC_N"/>
</dbReference>
<feature type="domain" description="Spore germination protein N-terminal" evidence="1">
    <location>
        <begin position="20"/>
        <end position="170"/>
    </location>
</feature>
<protein>
    <recommendedName>
        <fullName evidence="1">Spore germination protein N-terminal domain-containing protein</fullName>
    </recommendedName>
</protein>
<evidence type="ECO:0000313" key="2">
    <source>
        <dbReference type="EMBL" id="HIR59152.1"/>
    </source>
</evidence>
<proteinExistence type="predicted"/>
<name>A0A9D1J344_9FIRM</name>
<evidence type="ECO:0000259" key="1">
    <source>
        <dbReference type="Pfam" id="PF25198"/>
    </source>
</evidence>
<accession>A0A9D1J344</accession>